<protein>
    <submittedName>
        <fullName evidence="2">Transcriptional regulator</fullName>
    </submittedName>
</protein>
<organism evidence="1 2">
    <name type="scientific">Caenorhabditis tropicalis</name>
    <dbReference type="NCBI Taxonomy" id="1561998"/>
    <lineage>
        <taxon>Eukaryota</taxon>
        <taxon>Metazoa</taxon>
        <taxon>Ecdysozoa</taxon>
        <taxon>Nematoda</taxon>
        <taxon>Chromadorea</taxon>
        <taxon>Rhabditida</taxon>
        <taxon>Rhabditina</taxon>
        <taxon>Rhabditomorpha</taxon>
        <taxon>Rhabditoidea</taxon>
        <taxon>Rhabditidae</taxon>
        <taxon>Peloderinae</taxon>
        <taxon>Caenorhabditis</taxon>
    </lineage>
</organism>
<dbReference type="WBParaSite" id="Csp11.Scaffold480.g1821.t1">
    <property type="protein sequence ID" value="Csp11.Scaffold480.g1821.t1"/>
    <property type="gene ID" value="Csp11.Scaffold480.g1821"/>
</dbReference>
<proteinExistence type="predicted"/>
<dbReference type="Proteomes" id="UP000095282">
    <property type="component" value="Unplaced"/>
</dbReference>
<evidence type="ECO:0000313" key="1">
    <source>
        <dbReference type="Proteomes" id="UP000095282"/>
    </source>
</evidence>
<accession>A0A1I7T2L3</accession>
<evidence type="ECO:0000313" key="2">
    <source>
        <dbReference type="WBParaSite" id="Csp11.Scaffold480.g1821.t1"/>
    </source>
</evidence>
<reference evidence="2" key="1">
    <citation type="submission" date="2016-11" db="UniProtKB">
        <authorList>
            <consortium name="WormBaseParasite"/>
        </authorList>
    </citation>
    <scope>IDENTIFICATION</scope>
</reference>
<sequence length="81" mass="9353">MIYHQTERDVLQKLFERADKVVADSLPTSTSAASEIGCSQTFWLFQLYSALLTILNKDGKRISSAFNQLSWKKSTVIWYYI</sequence>
<name>A0A1I7T2L3_9PELO</name>
<keyword evidence="1" id="KW-1185">Reference proteome</keyword>
<dbReference type="AlphaFoldDB" id="A0A1I7T2L3"/>